<keyword evidence="3" id="KW-1185">Reference proteome</keyword>
<protein>
    <submittedName>
        <fullName evidence="2">Uncharacterized protein</fullName>
    </submittedName>
</protein>
<accession>A0A1M2VB45</accession>
<evidence type="ECO:0000256" key="1">
    <source>
        <dbReference type="SAM" id="MobiDB-lite"/>
    </source>
</evidence>
<proteinExistence type="predicted"/>
<name>A0A1M2VB45_TRAPU</name>
<organism evidence="2 3">
    <name type="scientific">Trametes pubescens</name>
    <name type="common">White-rot fungus</name>
    <dbReference type="NCBI Taxonomy" id="154538"/>
    <lineage>
        <taxon>Eukaryota</taxon>
        <taxon>Fungi</taxon>
        <taxon>Dikarya</taxon>
        <taxon>Basidiomycota</taxon>
        <taxon>Agaricomycotina</taxon>
        <taxon>Agaricomycetes</taxon>
        <taxon>Polyporales</taxon>
        <taxon>Polyporaceae</taxon>
        <taxon>Trametes</taxon>
    </lineage>
</organism>
<dbReference type="EMBL" id="MNAD01001519">
    <property type="protein sequence ID" value="OJT04786.1"/>
    <property type="molecule type" value="Genomic_DNA"/>
</dbReference>
<reference evidence="2 3" key="1">
    <citation type="submission" date="2016-10" db="EMBL/GenBank/DDBJ databases">
        <title>Genome sequence of the basidiomycete white-rot fungus Trametes pubescens.</title>
        <authorList>
            <person name="Makela M.R."/>
            <person name="Granchi Z."/>
            <person name="Peng M."/>
            <person name="De Vries R.P."/>
            <person name="Grigoriev I."/>
            <person name="Riley R."/>
            <person name="Hilden K."/>
        </authorList>
    </citation>
    <scope>NUCLEOTIDE SEQUENCE [LARGE SCALE GENOMIC DNA]</scope>
    <source>
        <strain evidence="2 3">FBCC735</strain>
    </source>
</reference>
<gene>
    <name evidence="2" type="ORF">TRAPUB_4580</name>
</gene>
<sequence>MDPQPSSASEAVVRRKERPWLPGLAKPSRLGQKMAMFDESVEPDDGAAGTERWGGLLRH</sequence>
<dbReference type="Proteomes" id="UP000184267">
    <property type="component" value="Unassembled WGS sequence"/>
</dbReference>
<feature type="region of interest" description="Disordered" evidence="1">
    <location>
        <begin position="1"/>
        <end position="59"/>
    </location>
</feature>
<evidence type="ECO:0000313" key="2">
    <source>
        <dbReference type="EMBL" id="OJT04786.1"/>
    </source>
</evidence>
<evidence type="ECO:0000313" key="3">
    <source>
        <dbReference type="Proteomes" id="UP000184267"/>
    </source>
</evidence>
<dbReference type="AlphaFoldDB" id="A0A1M2VB45"/>
<comment type="caution">
    <text evidence="2">The sequence shown here is derived from an EMBL/GenBank/DDBJ whole genome shotgun (WGS) entry which is preliminary data.</text>
</comment>